<feature type="non-terminal residue" evidence="3">
    <location>
        <position position="359"/>
    </location>
</feature>
<keyword evidence="1" id="KW-0732">Signal</keyword>
<evidence type="ECO:0000256" key="1">
    <source>
        <dbReference type="ARBA" id="ARBA00022729"/>
    </source>
</evidence>
<proteinExistence type="predicted"/>
<accession>A0A0P7ZJ49</accession>
<evidence type="ECO:0000313" key="4">
    <source>
        <dbReference type="Proteomes" id="UP000050360"/>
    </source>
</evidence>
<reference evidence="3 4" key="1">
    <citation type="submission" date="2015-09" db="EMBL/GenBank/DDBJ databases">
        <title>A metagenomics-based metabolic model of nitrate-dependent anaerobic oxidation of methane by Methanoperedens-like archaea.</title>
        <authorList>
            <person name="Arshad A."/>
            <person name="Speth D.R."/>
            <person name="De Graaf R.M."/>
            <person name="Op Den Camp H.J."/>
            <person name="Jetten M.S."/>
            <person name="Welte C.U."/>
        </authorList>
    </citation>
    <scope>NUCLEOTIDE SEQUENCE [LARGE SCALE GENOMIC DNA]</scope>
</reference>
<evidence type="ECO:0000259" key="2">
    <source>
        <dbReference type="Pfam" id="PF10342"/>
    </source>
</evidence>
<dbReference type="EMBL" id="LKCM01000127">
    <property type="protein sequence ID" value="KPQ43809.1"/>
    <property type="molecule type" value="Genomic_DNA"/>
</dbReference>
<gene>
    <name evidence="3" type="ORF">MPEBLZ_01623</name>
</gene>
<organism evidence="3 4">
    <name type="scientific">Candidatus Methanoperedens nitratireducens</name>
    <dbReference type="NCBI Taxonomy" id="1392998"/>
    <lineage>
        <taxon>Archaea</taxon>
        <taxon>Methanobacteriati</taxon>
        <taxon>Methanobacteriota</taxon>
        <taxon>Stenosarchaea group</taxon>
        <taxon>Methanomicrobia</taxon>
        <taxon>Methanosarcinales</taxon>
        <taxon>ANME-2 cluster</taxon>
        <taxon>Candidatus Methanoperedentaceae</taxon>
        <taxon>Candidatus Methanoperedens</taxon>
    </lineage>
</organism>
<feature type="domain" description="Yeast cell wall synthesis Kre9/Knh1-like N-terminal" evidence="2">
    <location>
        <begin position="259"/>
        <end position="333"/>
    </location>
</feature>
<dbReference type="Proteomes" id="UP000050360">
    <property type="component" value="Unassembled WGS sequence"/>
</dbReference>
<sequence>MSWTVSNSGVVNIIPVKARTDVTGGVTSTFTALIKGIAIVNARNASVVSNNIALIVNAIVPSIKVAYPNGGEKWIRGTTQMIKWNSTGSPGTYVKIELLKAGVLNRVIISSTLNDGSHPWLIPVTQAWGTDYKIRITSTTNPVYSDTSDNNFTIPAPSFSVVSPNGGEKWIRGTTQTIKWNSTESPGSYIKIELLKAGVLNRVIISSTLNDGSHPWLIPATQIPGVDYKVKITSTINASNSDTSDNNFIIPAPSITVASPNGGENWRRGTTQTIKWSSSGSPGSYVKIELLKAGVLNRVIISSTLNDGSHPWLIPATQAWGTDYKIRITSTTNPLYSDTSDNSFTIPVPSFSVVSPNGG</sequence>
<dbReference type="Pfam" id="PF10342">
    <property type="entry name" value="Kre9_KNH"/>
    <property type="match status" value="1"/>
</dbReference>
<dbReference type="InterPro" id="IPR018466">
    <property type="entry name" value="Kre9/Knh1-like_N"/>
</dbReference>
<protein>
    <submittedName>
        <fullName evidence="3">Ser-Thr-rich glycosyl-phosphatidyl-inositol-anchored membrane family protein</fullName>
    </submittedName>
</protein>
<dbReference type="AlphaFoldDB" id="A0A0P7ZJ49"/>
<evidence type="ECO:0000313" key="3">
    <source>
        <dbReference type="EMBL" id="KPQ43809.1"/>
    </source>
</evidence>
<name>A0A0P7ZJ49_9EURY</name>
<comment type="caution">
    <text evidence="3">The sequence shown here is derived from an EMBL/GenBank/DDBJ whole genome shotgun (WGS) entry which is preliminary data.</text>
</comment>